<sequence length="154" mass="16629">MSSSDPPGDLPFVDEHRALVAAPQADVWRSLGAQFTHHRVSGADLVAHLLGTVPRRAGGPPLTEGATVPGFAVAEAVPERRLRLAGRHRFSRYVLQFDLADRAGGTLVSARTYAVFPGPHGAVYRLLVIGSGGHRLAVRRMLRDIRARAERARA</sequence>
<proteinExistence type="predicted"/>
<keyword evidence="2" id="KW-1185">Reference proteome</keyword>
<dbReference type="GeneID" id="43278245"/>
<dbReference type="RefSeq" id="WP_091309390.1">
    <property type="nucleotide sequence ID" value="NZ_FMIB01000002.1"/>
</dbReference>
<protein>
    <recommendedName>
        <fullName evidence="3">Polyketide cyclase / dehydrase and lipid transport</fullName>
    </recommendedName>
</protein>
<dbReference type="EMBL" id="FMIB01000002">
    <property type="protein sequence ID" value="SCL53347.1"/>
    <property type="molecule type" value="Genomic_DNA"/>
</dbReference>
<evidence type="ECO:0008006" key="3">
    <source>
        <dbReference type="Google" id="ProtNLM"/>
    </source>
</evidence>
<evidence type="ECO:0000313" key="2">
    <source>
        <dbReference type="Proteomes" id="UP000198605"/>
    </source>
</evidence>
<evidence type="ECO:0000313" key="1">
    <source>
        <dbReference type="EMBL" id="SCL53347.1"/>
    </source>
</evidence>
<organism evidence="1 2">
    <name type="scientific">Micromonospora chersina</name>
    <dbReference type="NCBI Taxonomy" id="47854"/>
    <lineage>
        <taxon>Bacteria</taxon>
        <taxon>Bacillati</taxon>
        <taxon>Actinomycetota</taxon>
        <taxon>Actinomycetes</taxon>
        <taxon>Micromonosporales</taxon>
        <taxon>Micromonosporaceae</taxon>
        <taxon>Micromonospora</taxon>
    </lineage>
</organism>
<name>A0A1C6UH31_9ACTN</name>
<dbReference type="AlphaFoldDB" id="A0A1C6UH31"/>
<dbReference type="SUPFAM" id="SSF55961">
    <property type="entry name" value="Bet v1-like"/>
    <property type="match status" value="1"/>
</dbReference>
<dbReference type="STRING" id="47854.GA0070603_1580"/>
<reference evidence="2" key="1">
    <citation type="submission" date="2016-06" db="EMBL/GenBank/DDBJ databases">
        <authorList>
            <person name="Varghese N."/>
            <person name="Submissions Spin"/>
        </authorList>
    </citation>
    <scope>NUCLEOTIDE SEQUENCE [LARGE SCALE GENOMIC DNA]</scope>
    <source>
        <strain evidence="2">DSM 44151</strain>
    </source>
</reference>
<gene>
    <name evidence="1" type="ORF">GA0070603_1580</name>
</gene>
<accession>A0A1C6UH31</accession>
<dbReference type="OrthoDB" id="164904at2"/>
<dbReference type="Proteomes" id="UP000198605">
    <property type="component" value="Unassembled WGS sequence"/>
</dbReference>